<evidence type="ECO:0000256" key="3">
    <source>
        <dbReference type="ARBA" id="ARBA00022692"/>
    </source>
</evidence>
<evidence type="ECO:0000256" key="7">
    <source>
        <dbReference type="ARBA" id="ARBA00023136"/>
    </source>
</evidence>
<evidence type="ECO:0000256" key="2">
    <source>
        <dbReference type="ARBA" id="ARBA00004325"/>
    </source>
</evidence>
<dbReference type="STRING" id="1295533.A0A1E3I385"/>
<dbReference type="InterPro" id="IPR018625">
    <property type="entry name" value="Pet100"/>
</dbReference>
<keyword evidence="5" id="KW-1133">Transmembrane helix</keyword>
<protein>
    <submittedName>
        <fullName evidence="10">Uncharacterized protein</fullName>
    </submittedName>
</protein>
<sequence length="118" mass="13159">MGGANLEIFKFGFYLFTPIYVMVKFADPDWYAAYVAPLKEQFWPPYEETHQPPKTHDAVRSELDRMKAERLANAKRRQVEQATLGEDGVVPEGQAGVEGGRGQGTGTRWKVSGGGRLV</sequence>
<dbReference type="PANTHER" id="PTHR33968">
    <property type="entry name" value="PROTEIN PET100 HOMOLOG, MITOCHONDRIAL"/>
    <property type="match status" value="1"/>
</dbReference>
<comment type="similarity">
    <text evidence="8">Belongs to the PET100 family.</text>
</comment>
<dbReference type="OrthoDB" id="18175at2759"/>
<keyword evidence="11" id="KW-1185">Reference proteome</keyword>
<dbReference type="RefSeq" id="XP_018996825.1">
    <property type="nucleotide sequence ID" value="XM_019134398.1"/>
</dbReference>
<name>A0A1E3I385_9TREE</name>
<evidence type="ECO:0000256" key="9">
    <source>
        <dbReference type="SAM" id="MobiDB-lite"/>
    </source>
</evidence>
<dbReference type="AlphaFoldDB" id="A0A1E3I385"/>
<gene>
    <name evidence="10" type="ORF">L202_01091</name>
</gene>
<dbReference type="PANTHER" id="PTHR33968:SF1">
    <property type="entry name" value="PROTEIN PET100 HOMOLOG, MITOCHONDRIAL"/>
    <property type="match status" value="1"/>
</dbReference>
<keyword evidence="4" id="KW-0809">Transit peptide</keyword>
<evidence type="ECO:0000256" key="6">
    <source>
        <dbReference type="ARBA" id="ARBA00023128"/>
    </source>
</evidence>
<dbReference type="GO" id="GO:0033617">
    <property type="term" value="P:mitochondrial respiratory chain complex IV assembly"/>
    <property type="evidence" value="ECO:0007669"/>
    <property type="project" value="InterPro"/>
</dbReference>
<evidence type="ECO:0000256" key="5">
    <source>
        <dbReference type="ARBA" id="ARBA00022989"/>
    </source>
</evidence>
<proteinExistence type="inferred from homology"/>
<feature type="region of interest" description="Disordered" evidence="9">
    <location>
        <begin position="75"/>
        <end position="118"/>
    </location>
</feature>
<reference evidence="10 11" key="1">
    <citation type="submission" date="2016-06" db="EMBL/GenBank/DDBJ databases">
        <title>Evolution of pathogenesis and genome organization in the Tremellales.</title>
        <authorList>
            <person name="Cuomo C."/>
            <person name="Litvintseva A."/>
            <person name="Heitman J."/>
            <person name="Chen Y."/>
            <person name="Sun S."/>
            <person name="Springer D."/>
            <person name="Dromer F."/>
            <person name="Young S."/>
            <person name="Zeng Q."/>
            <person name="Chapman S."/>
            <person name="Gujja S."/>
            <person name="Saif S."/>
            <person name="Birren B."/>
        </authorList>
    </citation>
    <scope>NUCLEOTIDE SEQUENCE [LARGE SCALE GENOMIC DNA]</scope>
    <source>
        <strain evidence="10 11">CBS 6039</strain>
    </source>
</reference>
<evidence type="ECO:0000256" key="8">
    <source>
        <dbReference type="ARBA" id="ARBA00038077"/>
    </source>
</evidence>
<dbReference type="EMBL" id="AWGJ01000002">
    <property type="protein sequence ID" value="ODN82825.1"/>
    <property type="molecule type" value="Genomic_DNA"/>
</dbReference>
<evidence type="ECO:0000256" key="4">
    <source>
        <dbReference type="ARBA" id="ARBA00022946"/>
    </source>
</evidence>
<comment type="caution">
    <text evidence="10">The sequence shown here is derived from an EMBL/GenBank/DDBJ whole genome shotgun (WGS) entry which is preliminary data.</text>
</comment>
<keyword evidence="3" id="KW-0812">Transmembrane</keyword>
<feature type="compositionally biased region" description="Gly residues" evidence="9">
    <location>
        <begin position="96"/>
        <end position="105"/>
    </location>
</feature>
<evidence type="ECO:0000313" key="11">
    <source>
        <dbReference type="Proteomes" id="UP000094065"/>
    </source>
</evidence>
<evidence type="ECO:0000256" key="1">
    <source>
        <dbReference type="ARBA" id="ARBA00004167"/>
    </source>
</evidence>
<keyword evidence="7" id="KW-0472">Membrane</keyword>
<dbReference type="Proteomes" id="UP000094065">
    <property type="component" value="Unassembled WGS sequence"/>
</dbReference>
<dbReference type="Pfam" id="PF09803">
    <property type="entry name" value="Pet100"/>
    <property type="match status" value="1"/>
</dbReference>
<comment type="subcellular location">
    <subcellularLocation>
        <location evidence="1">Membrane</location>
        <topology evidence="1">Single-pass membrane protein</topology>
    </subcellularLocation>
    <subcellularLocation>
        <location evidence="2">Mitochondrion membrane</location>
    </subcellularLocation>
</comment>
<accession>A0A1E3I385</accession>
<keyword evidence="6" id="KW-0496">Mitochondrion</keyword>
<dbReference type="GO" id="GO:0005743">
    <property type="term" value="C:mitochondrial inner membrane"/>
    <property type="evidence" value="ECO:0007669"/>
    <property type="project" value="TreeGrafter"/>
</dbReference>
<organism evidence="10 11">
    <name type="scientific">Cryptococcus amylolentus CBS 6039</name>
    <dbReference type="NCBI Taxonomy" id="1295533"/>
    <lineage>
        <taxon>Eukaryota</taxon>
        <taxon>Fungi</taxon>
        <taxon>Dikarya</taxon>
        <taxon>Basidiomycota</taxon>
        <taxon>Agaricomycotina</taxon>
        <taxon>Tremellomycetes</taxon>
        <taxon>Tremellales</taxon>
        <taxon>Cryptococcaceae</taxon>
        <taxon>Cryptococcus</taxon>
    </lineage>
</organism>
<dbReference type="GeneID" id="30152400"/>
<dbReference type="GO" id="GO:0051082">
    <property type="term" value="F:unfolded protein binding"/>
    <property type="evidence" value="ECO:0007669"/>
    <property type="project" value="TreeGrafter"/>
</dbReference>
<evidence type="ECO:0000313" key="10">
    <source>
        <dbReference type="EMBL" id="ODN82825.1"/>
    </source>
</evidence>